<evidence type="ECO:0000313" key="2">
    <source>
        <dbReference type="EMBL" id="CAC5434352.1"/>
    </source>
</evidence>
<name>A0A6J8FMM4_LEIDO</name>
<dbReference type="VEuPathDB" id="TriTrypDB:LDHU3_35.4360"/>
<dbReference type="InterPro" id="IPR006708">
    <property type="entry name" value="Pex19"/>
</dbReference>
<organism evidence="2 3">
    <name type="scientific">Leishmania donovani</name>
    <dbReference type="NCBI Taxonomy" id="5661"/>
    <lineage>
        <taxon>Eukaryota</taxon>
        <taxon>Discoba</taxon>
        <taxon>Euglenozoa</taxon>
        <taxon>Kinetoplastea</taxon>
        <taxon>Metakinetoplastina</taxon>
        <taxon>Trypanosomatida</taxon>
        <taxon>Trypanosomatidae</taxon>
        <taxon>Leishmaniinae</taxon>
        <taxon>Leishmania</taxon>
    </lineage>
</organism>
<dbReference type="GO" id="GO:0045046">
    <property type="term" value="P:protein import into peroxisome membrane"/>
    <property type="evidence" value="ECO:0007669"/>
    <property type="project" value="TreeGrafter"/>
</dbReference>
<feature type="region of interest" description="Disordered" evidence="1">
    <location>
        <begin position="289"/>
        <end position="309"/>
    </location>
</feature>
<dbReference type="Gene3D" id="1.20.120.900">
    <property type="entry name" value="Pex19, mPTS binding domain"/>
    <property type="match status" value="1"/>
</dbReference>
<proteinExistence type="predicted"/>
<reference evidence="2" key="1">
    <citation type="submission" date="2020-06" db="EMBL/GenBank/DDBJ databases">
        <authorList>
            <person name="Camacho E."/>
            <person name="Gonzalez-de la Fuente S."/>
            <person name="Rastrojo A."/>
            <person name="Peiro-Pastor R."/>
            <person name="Solana JC."/>
            <person name="Tabera L."/>
            <person name="Gamarro F."/>
            <person name="Carrasco-Ramiro F."/>
            <person name="Requena JM."/>
            <person name="Aguado B."/>
        </authorList>
    </citation>
    <scope>NUCLEOTIDE SEQUENCE</scope>
</reference>
<dbReference type="GO" id="GO:0033328">
    <property type="term" value="F:peroxisome membrane targeting sequence binding"/>
    <property type="evidence" value="ECO:0007669"/>
    <property type="project" value="TreeGrafter"/>
</dbReference>
<dbReference type="VEuPathDB" id="TriTrypDB:LdCL_350038100"/>
<feature type="compositionally biased region" description="Basic and acidic residues" evidence="1">
    <location>
        <begin position="19"/>
        <end position="31"/>
    </location>
</feature>
<dbReference type="Pfam" id="PF04614">
    <property type="entry name" value="Pex19"/>
    <property type="match status" value="1"/>
</dbReference>
<feature type="region of interest" description="Disordered" evidence="1">
    <location>
        <begin position="1"/>
        <end position="31"/>
    </location>
</feature>
<dbReference type="PANTHER" id="PTHR12774">
    <property type="entry name" value="PEROXISOMAL BIOGENESIS FACTOR 19"/>
    <property type="match status" value="1"/>
</dbReference>
<dbReference type="AlphaFoldDB" id="A0A6J8FMM4"/>
<feature type="compositionally biased region" description="Acidic residues" evidence="1">
    <location>
        <begin position="1"/>
        <end position="18"/>
    </location>
</feature>
<feature type="compositionally biased region" description="Low complexity" evidence="1">
    <location>
        <begin position="169"/>
        <end position="192"/>
    </location>
</feature>
<dbReference type="VEuPathDB" id="TriTrypDB:LdBPK_353310.1"/>
<feature type="region of interest" description="Disordered" evidence="1">
    <location>
        <begin position="166"/>
        <end position="194"/>
    </location>
</feature>
<dbReference type="PANTHER" id="PTHR12774:SF2">
    <property type="entry name" value="PEROXISOMAL BIOGENESIS FACTOR 19"/>
    <property type="match status" value="1"/>
</dbReference>
<gene>
    <name evidence="2" type="ORF">LDHU3_35.4360</name>
</gene>
<dbReference type="EMBL" id="LR812655">
    <property type="protein sequence ID" value="CAC5434352.1"/>
    <property type="molecule type" value="Genomic_DNA"/>
</dbReference>
<dbReference type="Proteomes" id="UP000601710">
    <property type="component" value="Chromosome 35"/>
</dbReference>
<dbReference type="InterPro" id="IPR038322">
    <property type="entry name" value="Pex19_C_sf"/>
</dbReference>
<evidence type="ECO:0000256" key="1">
    <source>
        <dbReference type="SAM" id="MobiDB-lite"/>
    </source>
</evidence>
<dbReference type="GO" id="GO:0005778">
    <property type="term" value="C:peroxisomal membrane"/>
    <property type="evidence" value="ECO:0007669"/>
    <property type="project" value="TreeGrafter"/>
</dbReference>
<sequence length="309" mass="33785">MSDDDLDALLDEAMDMVDEQERKHEEEVRVRDAKLEDDLQKALDEASGTAGGDADMMKMLMSMLGGDGADDASLDSFKKSVMTMVSSLEGEENLGEEDKANLLRVKELMRVMEEEDIDKANDLLEQMKQEGKLPDCNNVGDAEIDEASRRCMEMLQQLSSATQVGHLDPAATPGAASSSSAAPPAAPAGDGAEIPSEVGRATEAMASALISTLADPQFVEPIKLMRDSYGPYMDAHGSELSHEDCERYERQRAKAQEICDLLQNPISGAEDPRLIQLLELMNKYSELGDPPRNLVKYAPKNRKGVEECQ</sequence>
<accession>A0A6J8FMM4</accession>
<protein>
    <submittedName>
        <fullName evidence="2">Peroxin_19/GeneDB:LmjF.35.3260</fullName>
    </submittedName>
</protein>
<evidence type="ECO:0000313" key="3">
    <source>
        <dbReference type="Proteomes" id="UP000601710"/>
    </source>
</evidence>